<dbReference type="OrthoDB" id="9808624at2"/>
<dbReference type="STRING" id="1416801.SAMN05192553_102694"/>
<name>A0A1H6WPM4_9BACT</name>
<gene>
    <name evidence="2" type="ORF">SAMN05192553_102694</name>
</gene>
<evidence type="ECO:0000313" key="2">
    <source>
        <dbReference type="EMBL" id="SEJ16147.1"/>
    </source>
</evidence>
<proteinExistence type="predicted"/>
<evidence type="ECO:0000313" key="3">
    <source>
        <dbReference type="Proteomes" id="UP000199403"/>
    </source>
</evidence>
<dbReference type="RefSeq" id="WP_092171959.1">
    <property type="nucleotide sequence ID" value="NZ_FNZH01000002.1"/>
</dbReference>
<reference evidence="3" key="1">
    <citation type="submission" date="2016-10" db="EMBL/GenBank/DDBJ databases">
        <authorList>
            <person name="Varghese N."/>
            <person name="Submissions S."/>
        </authorList>
    </citation>
    <scope>NUCLEOTIDE SEQUENCE [LARGE SCALE GENOMIC DNA]</scope>
    <source>
        <strain evidence="3">IBRC-M 10761</strain>
    </source>
</reference>
<sequence>MSEYIHPKFKGKAFHCPHCGAYAHQLWFTAHYEERGIFELPIIQFAFCTHCDKLSIWYDKNMVYPAVSNAPLPNKDLPEEIRDDYLEARSILNQSPRGSAALLRLVIQKICIHLGEKGNINADISNLVKKGLPKEIQQSLDFVRVVGNNAVHPGKMDIKDNREIAVNLFELVNFIADRMITQPKRIQNLYNSLPISQTESISKRDGGIDKKDNDN</sequence>
<keyword evidence="3" id="KW-1185">Reference proteome</keyword>
<evidence type="ECO:0000259" key="1">
    <source>
        <dbReference type="Pfam" id="PF13643"/>
    </source>
</evidence>
<dbReference type="InterPro" id="IPR025285">
    <property type="entry name" value="DUF4145"/>
</dbReference>
<dbReference type="Pfam" id="PF13643">
    <property type="entry name" value="DUF4145"/>
    <property type="match status" value="1"/>
</dbReference>
<dbReference type="EMBL" id="FNZH01000002">
    <property type="protein sequence ID" value="SEJ16147.1"/>
    <property type="molecule type" value="Genomic_DNA"/>
</dbReference>
<dbReference type="Proteomes" id="UP000199403">
    <property type="component" value="Unassembled WGS sequence"/>
</dbReference>
<accession>A0A1H6WPM4</accession>
<feature type="domain" description="DUF4145" evidence="1">
    <location>
        <begin position="87"/>
        <end position="166"/>
    </location>
</feature>
<dbReference type="AlphaFoldDB" id="A0A1H6WPM4"/>
<protein>
    <recommendedName>
        <fullName evidence="1">DUF4145 domain-containing protein</fullName>
    </recommendedName>
</protein>
<organism evidence="2 3">
    <name type="scientific">Cyclobacterium xiamenense</name>
    <dbReference type="NCBI Taxonomy" id="1297121"/>
    <lineage>
        <taxon>Bacteria</taxon>
        <taxon>Pseudomonadati</taxon>
        <taxon>Bacteroidota</taxon>
        <taxon>Cytophagia</taxon>
        <taxon>Cytophagales</taxon>
        <taxon>Cyclobacteriaceae</taxon>
        <taxon>Cyclobacterium</taxon>
    </lineage>
</organism>